<keyword evidence="2" id="KW-0812">Transmembrane</keyword>
<sequence>MSGGVGPTAGGDDIRLPKEEEEEEEEKVKYHHPAAAANSPRHRFFSFRQLNALAVVIVLSASGMVAAADLAFALFSLVYLHLLSSAAFPPSSSSPVPEPPVFGYRNPILAAYVAVGALLGLLLPIAYILDGVLAGDKEGIKAAAPHVFLLAAQVFLEQVTFSGRFSLPIRAFVPIFYNTKRLFTLADWVRHEIGKVEDDHGSPRRLFAGRALAVANVGFWAFNLFGFLLPVYLPRVFKRYYGGGYDNKVEGLKAK</sequence>
<name>A0A8K0N5R1_COCNU</name>
<feature type="region of interest" description="Disordered" evidence="1">
    <location>
        <begin position="1"/>
        <end position="35"/>
    </location>
</feature>
<comment type="caution">
    <text evidence="4">The sequence shown here is derived from an EMBL/GenBank/DDBJ whole genome shotgun (WGS) entry which is preliminary data.</text>
</comment>
<feature type="transmembrane region" description="Helical" evidence="2">
    <location>
        <begin position="211"/>
        <end position="233"/>
    </location>
</feature>
<feature type="transmembrane region" description="Helical" evidence="2">
    <location>
        <begin position="109"/>
        <end position="129"/>
    </location>
</feature>
<dbReference type="OrthoDB" id="1906194at2759"/>
<dbReference type="Proteomes" id="UP000797356">
    <property type="component" value="Chromosome 7"/>
</dbReference>
<dbReference type="AlphaFoldDB" id="A0A8K0N5R1"/>
<accession>A0A8K0N5R1</accession>
<reference evidence="4" key="1">
    <citation type="journal article" date="2017" name="Gigascience">
        <title>The genome draft of coconut (Cocos nucifera).</title>
        <authorList>
            <person name="Xiao Y."/>
            <person name="Xu P."/>
            <person name="Fan H."/>
            <person name="Baudouin L."/>
            <person name="Xia W."/>
            <person name="Bocs S."/>
            <person name="Xu J."/>
            <person name="Li Q."/>
            <person name="Guo A."/>
            <person name="Zhou L."/>
            <person name="Li J."/>
            <person name="Wu Y."/>
            <person name="Ma Z."/>
            <person name="Armero A."/>
            <person name="Issali A.E."/>
            <person name="Liu N."/>
            <person name="Peng M."/>
            <person name="Yang Y."/>
        </authorList>
    </citation>
    <scope>NUCLEOTIDE SEQUENCE</scope>
    <source>
        <tissue evidence="4">Spear leaf of Hainan Tall coconut</tissue>
    </source>
</reference>
<evidence type="ECO:0000256" key="2">
    <source>
        <dbReference type="SAM" id="Phobius"/>
    </source>
</evidence>
<feature type="transmembrane region" description="Helical" evidence="2">
    <location>
        <begin position="50"/>
        <end position="80"/>
    </location>
</feature>
<proteinExistence type="predicted"/>
<gene>
    <name evidence="4" type="ORF">COCNU_07G011360</name>
</gene>
<keyword evidence="2" id="KW-0472">Membrane</keyword>
<dbReference type="PANTHER" id="PTHR33829:SF1">
    <property type="entry name" value="TRANSMEMBRANE PROTEIN"/>
    <property type="match status" value="1"/>
</dbReference>
<organism evidence="4 5">
    <name type="scientific">Cocos nucifera</name>
    <name type="common">Coconut palm</name>
    <dbReference type="NCBI Taxonomy" id="13894"/>
    <lineage>
        <taxon>Eukaryota</taxon>
        <taxon>Viridiplantae</taxon>
        <taxon>Streptophyta</taxon>
        <taxon>Embryophyta</taxon>
        <taxon>Tracheophyta</taxon>
        <taxon>Spermatophyta</taxon>
        <taxon>Magnoliopsida</taxon>
        <taxon>Liliopsida</taxon>
        <taxon>Arecaceae</taxon>
        <taxon>Arecoideae</taxon>
        <taxon>Cocoseae</taxon>
        <taxon>Attaleinae</taxon>
        <taxon>Cocos</taxon>
    </lineage>
</organism>
<reference evidence="4" key="2">
    <citation type="submission" date="2019-07" db="EMBL/GenBank/DDBJ databases">
        <authorList>
            <person name="Yang Y."/>
            <person name="Bocs S."/>
            <person name="Baudouin L."/>
        </authorList>
    </citation>
    <scope>NUCLEOTIDE SEQUENCE</scope>
    <source>
        <tissue evidence="4">Spear leaf of Hainan Tall coconut</tissue>
    </source>
</reference>
<dbReference type="Pfam" id="PF24867">
    <property type="entry name" value="DUF7733"/>
    <property type="match status" value="1"/>
</dbReference>
<evidence type="ECO:0000259" key="3">
    <source>
        <dbReference type="Pfam" id="PF24867"/>
    </source>
</evidence>
<protein>
    <recommendedName>
        <fullName evidence="3">DUF7733 domain-containing protein</fullName>
    </recommendedName>
</protein>
<evidence type="ECO:0000313" key="4">
    <source>
        <dbReference type="EMBL" id="KAG1355024.1"/>
    </source>
</evidence>
<evidence type="ECO:0000313" key="5">
    <source>
        <dbReference type="Proteomes" id="UP000797356"/>
    </source>
</evidence>
<keyword evidence="5" id="KW-1185">Reference proteome</keyword>
<feature type="domain" description="DUF7733" evidence="3">
    <location>
        <begin position="45"/>
        <end position="241"/>
    </location>
</feature>
<evidence type="ECO:0000256" key="1">
    <source>
        <dbReference type="SAM" id="MobiDB-lite"/>
    </source>
</evidence>
<dbReference type="PANTHER" id="PTHR33829">
    <property type="entry name" value="OSJNBA0044M19.10 PROTEIN"/>
    <property type="match status" value="1"/>
</dbReference>
<dbReference type="InterPro" id="IPR056635">
    <property type="entry name" value="DUF7733"/>
</dbReference>
<keyword evidence="2" id="KW-1133">Transmembrane helix</keyword>
<dbReference type="EMBL" id="CM017878">
    <property type="protein sequence ID" value="KAG1355024.1"/>
    <property type="molecule type" value="Genomic_DNA"/>
</dbReference>